<evidence type="ECO:0000313" key="10">
    <source>
        <dbReference type="Proteomes" id="UP001228376"/>
    </source>
</evidence>
<name>A0ABU5CEG4_9BACI</name>
<evidence type="ECO:0000256" key="3">
    <source>
        <dbReference type="ARBA" id="ARBA00007931"/>
    </source>
</evidence>
<dbReference type="EMBL" id="JAROCA020000001">
    <property type="protein sequence ID" value="MDY0404396.1"/>
    <property type="molecule type" value="Genomic_DNA"/>
</dbReference>
<dbReference type="Proteomes" id="UP001228376">
    <property type="component" value="Unassembled WGS sequence"/>
</dbReference>
<dbReference type="Pfam" id="PF02163">
    <property type="entry name" value="Peptidase_M50"/>
    <property type="match status" value="1"/>
</dbReference>
<dbReference type="RefSeq" id="WP_306067256.1">
    <property type="nucleotide sequence ID" value="NZ_JAROCA020000001.1"/>
</dbReference>
<proteinExistence type="inferred from homology"/>
<feature type="transmembrane region" description="Helical" evidence="7">
    <location>
        <begin position="6"/>
        <end position="31"/>
    </location>
</feature>
<keyword evidence="5 7" id="KW-1133">Transmembrane helix</keyword>
<comment type="caution">
    <text evidence="9">The sequence shown here is derived from an EMBL/GenBank/DDBJ whole genome shotgun (WGS) entry which is preliminary data.</text>
</comment>
<feature type="domain" description="Peptidase M50" evidence="8">
    <location>
        <begin position="15"/>
        <end position="107"/>
    </location>
</feature>
<evidence type="ECO:0000256" key="5">
    <source>
        <dbReference type="ARBA" id="ARBA00022989"/>
    </source>
</evidence>
<dbReference type="GO" id="GO:0006508">
    <property type="term" value="P:proteolysis"/>
    <property type="evidence" value="ECO:0007669"/>
    <property type="project" value="UniProtKB-KW"/>
</dbReference>
<protein>
    <submittedName>
        <fullName evidence="9">Site-2 protease family protein</fullName>
    </submittedName>
</protein>
<dbReference type="GO" id="GO:0008233">
    <property type="term" value="F:peptidase activity"/>
    <property type="evidence" value="ECO:0007669"/>
    <property type="project" value="UniProtKB-KW"/>
</dbReference>
<feature type="transmembrane region" description="Helical" evidence="7">
    <location>
        <begin position="81"/>
        <end position="103"/>
    </location>
</feature>
<evidence type="ECO:0000256" key="4">
    <source>
        <dbReference type="ARBA" id="ARBA00022692"/>
    </source>
</evidence>
<comment type="cofactor">
    <cofactor evidence="1">
        <name>Zn(2+)</name>
        <dbReference type="ChEBI" id="CHEBI:29105"/>
    </cofactor>
</comment>
<comment type="similarity">
    <text evidence="3">Belongs to the peptidase M50B family.</text>
</comment>
<keyword evidence="9" id="KW-0645">Protease</keyword>
<feature type="transmembrane region" description="Helical" evidence="7">
    <location>
        <begin position="109"/>
        <end position="128"/>
    </location>
</feature>
<evidence type="ECO:0000256" key="7">
    <source>
        <dbReference type="SAM" id="Phobius"/>
    </source>
</evidence>
<comment type="subcellular location">
    <subcellularLocation>
        <location evidence="2">Membrane</location>
        <topology evidence="2">Multi-pass membrane protein</topology>
    </subcellularLocation>
</comment>
<gene>
    <name evidence="9" type="ORF">P5G51_002265</name>
</gene>
<keyword evidence="4 7" id="KW-0812">Transmembrane</keyword>
<evidence type="ECO:0000256" key="6">
    <source>
        <dbReference type="ARBA" id="ARBA00023136"/>
    </source>
</evidence>
<sequence length="150" mass="17487">MMEFNFAYLFIWFAFFPICILVHELGHAFFITLWGWKVTNIQVGWGDTLIKIGKLSVNKMFFIGGLCSYERPDHVSKIKKAFVHLGGVFFNALFIGVLYWLSFFFKTEYIGYLNFMNSLLILICLIPCNDPRGYPSDGKQFLRLLRKETA</sequence>
<keyword evidence="9" id="KW-0378">Hydrolase</keyword>
<evidence type="ECO:0000313" key="9">
    <source>
        <dbReference type="EMBL" id="MDY0404396.1"/>
    </source>
</evidence>
<keyword evidence="6 7" id="KW-0472">Membrane</keyword>
<reference evidence="9 10" key="1">
    <citation type="submission" date="2023-10" db="EMBL/GenBank/DDBJ databases">
        <title>179-bfca-hs.</title>
        <authorList>
            <person name="Miliotis G."/>
            <person name="Sengupta P."/>
            <person name="Hameed A."/>
            <person name="Chuvochina M."/>
            <person name="Mcdonagh F."/>
            <person name="Simpson A.C."/>
            <person name="Singh N.K."/>
            <person name="Rekha P.D."/>
            <person name="Raman K."/>
            <person name="Hugenholtz P."/>
            <person name="Venkateswaran K."/>
        </authorList>
    </citation>
    <scope>NUCLEOTIDE SEQUENCE [LARGE SCALE GENOMIC DNA]</scope>
    <source>
        <strain evidence="9 10">179-BFC-A-HS</strain>
    </source>
</reference>
<evidence type="ECO:0000256" key="1">
    <source>
        <dbReference type="ARBA" id="ARBA00001947"/>
    </source>
</evidence>
<evidence type="ECO:0000256" key="2">
    <source>
        <dbReference type="ARBA" id="ARBA00004141"/>
    </source>
</evidence>
<keyword evidence="10" id="KW-1185">Reference proteome</keyword>
<evidence type="ECO:0000259" key="8">
    <source>
        <dbReference type="Pfam" id="PF02163"/>
    </source>
</evidence>
<dbReference type="InterPro" id="IPR008915">
    <property type="entry name" value="Peptidase_M50"/>
</dbReference>
<organism evidence="9 10">
    <name type="scientific">Tigheibacillus jepli</name>
    <dbReference type="NCBI Taxonomy" id="3035914"/>
    <lineage>
        <taxon>Bacteria</taxon>
        <taxon>Bacillati</taxon>
        <taxon>Bacillota</taxon>
        <taxon>Bacilli</taxon>
        <taxon>Bacillales</taxon>
        <taxon>Bacillaceae</taxon>
        <taxon>Tigheibacillus</taxon>
    </lineage>
</organism>
<accession>A0ABU5CEG4</accession>